<name>A0A2D0NG45_FLAN2</name>
<evidence type="ECO:0000313" key="2">
    <source>
        <dbReference type="Proteomes" id="UP000223913"/>
    </source>
</evidence>
<dbReference type="AlphaFoldDB" id="A0A2D0NG45"/>
<sequence>MILLFSIHTPGFSQNILEALTLKDELFGEYVEGEATSTDTIIDLRNGYYEAYASLGAGDKTILRQAAIFHNQDGSRTLGISITSYDFVCYNYETHFYEIPKSRDSMRMLMSEDILPDLSIRAFLKDTSVLSVLNKYLPALQKSYLGPSATIDEVLSEIYDIVYLLPQRGTDLISTLRVCDYIPTNEVNIPPDDWSIIANNFVSIELEYDKTRKKFKKR</sequence>
<dbReference type="EMBL" id="PDUD01000011">
    <property type="protein sequence ID" value="PHN07139.1"/>
    <property type="molecule type" value="Genomic_DNA"/>
</dbReference>
<comment type="caution">
    <text evidence="1">The sequence shown here is derived from an EMBL/GenBank/DDBJ whole genome shotgun (WGS) entry which is preliminary data.</text>
</comment>
<protein>
    <submittedName>
        <fullName evidence="1">Uncharacterized protein</fullName>
    </submittedName>
</protein>
<organism evidence="1 2">
    <name type="scientific">Flavilitoribacter nigricans (strain ATCC 23147 / DSM 23189 / NBRC 102662 / NCIMB 1420 / SS-2)</name>
    <name type="common">Lewinella nigricans</name>
    <dbReference type="NCBI Taxonomy" id="1122177"/>
    <lineage>
        <taxon>Bacteria</taxon>
        <taxon>Pseudomonadati</taxon>
        <taxon>Bacteroidota</taxon>
        <taxon>Saprospiria</taxon>
        <taxon>Saprospirales</taxon>
        <taxon>Lewinellaceae</taxon>
        <taxon>Flavilitoribacter</taxon>
    </lineage>
</organism>
<dbReference type="Proteomes" id="UP000223913">
    <property type="component" value="Unassembled WGS sequence"/>
</dbReference>
<accession>A0A2D0NG45</accession>
<keyword evidence="2" id="KW-1185">Reference proteome</keyword>
<gene>
    <name evidence="1" type="ORF">CRP01_07885</name>
</gene>
<reference evidence="1 2" key="1">
    <citation type="submission" date="2017-10" db="EMBL/GenBank/DDBJ databases">
        <title>The draft genome sequence of Lewinella nigricans NBRC 102662.</title>
        <authorList>
            <person name="Wang K."/>
        </authorList>
    </citation>
    <scope>NUCLEOTIDE SEQUENCE [LARGE SCALE GENOMIC DNA]</scope>
    <source>
        <strain evidence="1 2">NBRC 102662</strain>
    </source>
</reference>
<proteinExistence type="predicted"/>
<evidence type="ECO:0000313" key="1">
    <source>
        <dbReference type="EMBL" id="PHN07139.1"/>
    </source>
</evidence>